<dbReference type="Proteomes" id="UP000479000">
    <property type="component" value="Unassembled WGS sequence"/>
</dbReference>
<keyword evidence="4" id="KW-1133">Transmembrane helix</keyword>
<dbReference type="PROSITE" id="PS50262">
    <property type="entry name" value="G_PROTEIN_RECEP_F1_2"/>
    <property type="match status" value="1"/>
</dbReference>
<evidence type="ECO:0000313" key="10">
    <source>
        <dbReference type="Proteomes" id="UP000479000"/>
    </source>
</evidence>
<keyword evidence="5" id="KW-0297">G-protein coupled receptor</keyword>
<dbReference type="PANTHER" id="PTHR24243:SF233">
    <property type="entry name" value="THYROTROPIN-RELEASING HORMONE RECEPTOR"/>
    <property type="match status" value="1"/>
</dbReference>
<evidence type="ECO:0000256" key="6">
    <source>
        <dbReference type="ARBA" id="ARBA00023136"/>
    </source>
</evidence>
<dbReference type="Pfam" id="PF00001">
    <property type="entry name" value="7tm_1"/>
    <property type="match status" value="1"/>
</dbReference>
<keyword evidence="7" id="KW-0675">Receptor</keyword>
<protein>
    <submittedName>
        <fullName evidence="9">Uncharacterized protein</fullName>
    </submittedName>
</protein>
<evidence type="ECO:0000256" key="1">
    <source>
        <dbReference type="ARBA" id="ARBA00004141"/>
    </source>
</evidence>
<evidence type="ECO:0000256" key="5">
    <source>
        <dbReference type="ARBA" id="ARBA00023040"/>
    </source>
</evidence>
<sequence length="236" mass="27072">MSFTKYGMTEYFDGSIVPACLTELNSWIVTSFFIFIICLFVIIPLLILIFLYSVIAKHLMADSAASSTDGFNQRARKQVVLMLVTVVVSFFTCLLPFRIFTLWIIITDRDTIHNIGIDAYYSLLYLCRIMLYLNSAINPILYNLMSSKFRHGFSRMVMLRRKRNLLLLRHRATFNSSLTHSSTRGARGSPDLSWRGASLDSRRNGSIRRSVIIRSSLLGERKTEDSLVQQNPESYV</sequence>
<accession>A0A6H5G8R9</accession>
<dbReference type="PANTHER" id="PTHR24243">
    <property type="entry name" value="G-PROTEIN COUPLED RECEPTOR"/>
    <property type="match status" value="1"/>
</dbReference>
<dbReference type="PRINTS" id="PR00237">
    <property type="entry name" value="GPCRRHODOPSN"/>
</dbReference>
<keyword evidence="10" id="KW-1185">Reference proteome</keyword>
<evidence type="ECO:0000256" key="8">
    <source>
        <dbReference type="ARBA" id="ARBA00023224"/>
    </source>
</evidence>
<gene>
    <name evidence="9" type="ORF">NTEN_LOCUS4927</name>
</gene>
<dbReference type="Gene3D" id="1.20.1070.10">
    <property type="entry name" value="Rhodopsin 7-helix transmembrane proteins"/>
    <property type="match status" value="1"/>
</dbReference>
<dbReference type="SUPFAM" id="SSF81321">
    <property type="entry name" value="Family A G protein-coupled receptor-like"/>
    <property type="match status" value="1"/>
</dbReference>
<evidence type="ECO:0000313" key="9">
    <source>
        <dbReference type="EMBL" id="CAA9998644.1"/>
    </source>
</evidence>
<organism evidence="9 10">
    <name type="scientific">Nesidiocoris tenuis</name>
    <dbReference type="NCBI Taxonomy" id="355587"/>
    <lineage>
        <taxon>Eukaryota</taxon>
        <taxon>Metazoa</taxon>
        <taxon>Ecdysozoa</taxon>
        <taxon>Arthropoda</taxon>
        <taxon>Hexapoda</taxon>
        <taxon>Insecta</taxon>
        <taxon>Pterygota</taxon>
        <taxon>Neoptera</taxon>
        <taxon>Paraneoptera</taxon>
        <taxon>Hemiptera</taxon>
        <taxon>Heteroptera</taxon>
        <taxon>Panheteroptera</taxon>
        <taxon>Cimicomorpha</taxon>
        <taxon>Miridae</taxon>
        <taxon>Dicyphina</taxon>
        <taxon>Nesidiocoris</taxon>
    </lineage>
</organism>
<evidence type="ECO:0000256" key="4">
    <source>
        <dbReference type="ARBA" id="ARBA00022989"/>
    </source>
</evidence>
<name>A0A6H5G8R9_9HEMI</name>
<keyword evidence="8" id="KW-0807">Transducer</keyword>
<dbReference type="InterPro" id="IPR017452">
    <property type="entry name" value="GPCR_Rhodpsn_7TM"/>
</dbReference>
<dbReference type="GO" id="GO:0005886">
    <property type="term" value="C:plasma membrane"/>
    <property type="evidence" value="ECO:0007669"/>
    <property type="project" value="TreeGrafter"/>
</dbReference>
<dbReference type="GO" id="GO:0004930">
    <property type="term" value="F:G protein-coupled receptor activity"/>
    <property type="evidence" value="ECO:0007669"/>
    <property type="project" value="UniProtKB-KW"/>
</dbReference>
<keyword evidence="3" id="KW-0812">Transmembrane</keyword>
<proteinExistence type="inferred from homology"/>
<evidence type="ECO:0000256" key="3">
    <source>
        <dbReference type="ARBA" id="ARBA00022692"/>
    </source>
</evidence>
<keyword evidence="6" id="KW-0472">Membrane</keyword>
<dbReference type="OrthoDB" id="10036964at2759"/>
<evidence type="ECO:0000256" key="2">
    <source>
        <dbReference type="ARBA" id="ARBA00010663"/>
    </source>
</evidence>
<evidence type="ECO:0000256" key="7">
    <source>
        <dbReference type="ARBA" id="ARBA00023170"/>
    </source>
</evidence>
<reference evidence="9 10" key="1">
    <citation type="submission" date="2020-02" db="EMBL/GenBank/DDBJ databases">
        <authorList>
            <person name="Ferguson B K."/>
        </authorList>
    </citation>
    <scope>NUCLEOTIDE SEQUENCE [LARGE SCALE GENOMIC DNA]</scope>
</reference>
<dbReference type="InterPro" id="IPR000276">
    <property type="entry name" value="GPCR_Rhodpsn"/>
</dbReference>
<comment type="similarity">
    <text evidence="2">Belongs to the G-protein coupled receptor 1 family.</text>
</comment>
<dbReference type="EMBL" id="CADCXU010007292">
    <property type="protein sequence ID" value="CAA9998644.1"/>
    <property type="molecule type" value="Genomic_DNA"/>
</dbReference>
<comment type="subcellular location">
    <subcellularLocation>
        <location evidence="1">Membrane</location>
        <topology evidence="1">Multi-pass membrane protein</topology>
    </subcellularLocation>
</comment>
<dbReference type="AlphaFoldDB" id="A0A6H5G8R9"/>